<dbReference type="Gene3D" id="3.40.30.10">
    <property type="entry name" value="Glutaredoxin"/>
    <property type="match status" value="1"/>
</dbReference>
<feature type="signal peptide" evidence="8">
    <location>
        <begin position="1"/>
        <end position="18"/>
    </location>
</feature>
<dbReference type="EMBL" id="MQWD01000001">
    <property type="protein sequence ID" value="PAP76815.1"/>
    <property type="molecule type" value="Genomic_DNA"/>
</dbReference>
<feature type="transmembrane region" description="Helical" evidence="7">
    <location>
        <begin position="338"/>
        <end position="358"/>
    </location>
</feature>
<feature type="transmembrane region" description="Helical" evidence="7">
    <location>
        <begin position="492"/>
        <end position="512"/>
    </location>
</feature>
<evidence type="ECO:0000313" key="10">
    <source>
        <dbReference type="EMBL" id="PAP76815.1"/>
    </source>
</evidence>
<dbReference type="GO" id="GO:0045454">
    <property type="term" value="P:cell redox homeostasis"/>
    <property type="evidence" value="ECO:0007669"/>
    <property type="project" value="TreeGrafter"/>
</dbReference>
<name>A0A271J1H5_9BACT</name>
<keyword evidence="11" id="KW-1185">Reference proteome</keyword>
<dbReference type="PANTHER" id="PTHR32234">
    <property type="entry name" value="THIOL:DISULFIDE INTERCHANGE PROTEIN DSBD"/>
    <property type="match status" value="1"/>
</dbReference>
<keyword evidence="3 7" id="KW-0812">Transmembrane</keyword>
<protein>
    <recommendedName>
        <fullName evidence="9">Thioredoxin domain-containing protein</fullName>
    </recommendedName>
</protein>
<sequence length="693" mass="71456">MRTLLSLLVALTAAVAGAQTPVGAGPPAAGAPSDPSPHSEARLVADVSRIAPGDAFDVALEVDVEEGWHIYWLNPGDSGQPVSIEWTLPESAQAGPLRFPPPNRYVDAGLVTYAHDGTPSFLTRIQVPADAAEAVRLEAAARWLICADVCLPARADLSLTIPVAAETRPTGALDAARAALPASADGWTASAAVADVGYVLTLDPPDGVSLEGATFYVDESGVLDHAAEQRFEQEGGAWVVRLMSSDYATGPAQELSGVLVAGETAVELAVPVSGAPAVASASGGEAAAFGFWGALAFAFLGGVVLNLMPCVFPILSIKILGFVRGREQSAAELRTHGLAFGAGVVLSFLALAGVLLALKATGDGAGWGFQLRYPAVVAGLAALMTVLALNLLGVFEIGQTAASVGGRLDRHEGLSGAFLSGVLAVIVASPCTAPFMAGALGFAVVQPAPVALAIFGALGVGMALPYVLLSFKPGWLERLPRPGRWMETLKQVLAFPLLATAVWLVWLFGSLLDVDAAALLLMALVTLGLAAWAWGRWSRPGLSRRGRLMGRTAGGLAAVAAVALVATAFAPEQEAWVDFDAAEVDALVDAGHPVFVDVTATWCLSCQVNKQTSLTSDAVREAFDAAGVTTVRADWTDQDPAITAFLDRFGRNGVPLYVFYPGGGAEPVLLPEVLTPGIVLDAIAAASPQTASR</sequence>
<comment type="subcellular location">
    <subcellularLocation>
        <location evidence="1">Cell membrane</location>
        <topology evidence="1">Multi-pass membrane protein</topology>
    </subcellularLocation>
</comment>
<dbReference type="OrthoDB" id="9811036at2"/>
<reference evidence="10 11" key="1">
    <citation type="submission" date="2016-11" db="EMBL/GenBank/DDBJ databases">
        <title>Study of marine rhodopsin-containing bacteria.</title>
        <authorList>
            <person name="Yoshizawa S."/>
            <person name="Kumagai Y."/>
            <person name="Kogure K."/>
        </authorList>
    </citation>
    <scope>NUCLEOTIDE SEQUENCE [LARGE SCALE GENOMIC DNA]</scope>
    <source>
        <strain evidence="10 11">SAORIC-28</strain>
    </source>
</reference>
<dbReference type="RefSeq" id="WP_095510483.1">
    <property type="nucleotide sequence ID" value="NZ_MQWD01000001.1"/>
</dbReference>
<feature type="transmembrane region" description="Helical" evidence="7">
    <location>
        <begin position="416"/>
        <end position="444"/>
    </location>
</feature>
<evidence type="ECO:0000256" key="3">
    <source>
        <dbReference type="ARBA" id="ARBA00022692"/>
    </source>
</evidence>
<keyword evidence="8" id="KW-0732">Signal</keyword>
<dbReference type="Pfam" id="PF11412">
    <property type="entry name" value="DsbD_N"/>
    <property type="match status" value="1"/>
</dbReference>
<dbReference type="GO" id="GO:0005886">
    <property type="term" value="C:plasma membrane"/>
    <property type="evidence" value="ECO:0007669"/>
    <property type="project" value="UniProtKB-SubCell"/>
</dbReference>
<dbReference type="InterPro" id="IPR003834">
    <property type="entry name" value="Cyt_c_assmbl_TM_dom"/>
</dbReference>
<evidence type="ECO:0000256" key="4">
    <source>
        <dbReference type="ARBA" id="ARBA00022748"/>
    </source>
</evidence>
<comment type="caution">
    <text evidence="10">The sequence shown here is derived from an EMBL/GenBank/DDBJ whole genome shotgun (WGS) entry which is preliminary data.</text>
</comment>
<evidence type="ECO:0000313" key="11">
    <source>
        <dbReference type="Proteomes" id="UP000216339"/>
    </source>
</evidence>
<proteinExistence type="predicted"/>
<keyword evidence="6 7" id="KW-0472">Membrane</keyword>
<dbReference type="InterPro" id="IPR013766">
    <property type="entry name" value="Thioredoxin_domain"/>
</dbReference>
<evidence type="ECO:0000256" key="5">
    <source>
        <dbReference type="ARBA" id="ARBA00022989"/>
    </source>
</evidence>
<dbReference type="Proteomes" id="UP000216339">
    <property type="component" value="Unassembled WGS sequence"/>
</dbReference>
<feature type="transmembrane region" description="Helical" evidence="7">
    <location>
        <begin position="549"/>
        <end position="570"/>
    </location>
</feature>
<dbReference type="SUPFAM" id="SSF52833">
    <property type="entry name" value="Thioredoxin-like"/>
    <property type="match status" value="1"/>
</dbReference>
<dbReference type="AlphaFoldDB" id="A0A271J1H5"/>
<evidence type="ECO:0000256" key="8">
    <source>
        <dbReference type="SAM" id="SignalP"/>
    </source>
</evidence>
<evidence type="ECO:0000256" key="1">
    <source>
        <dbReference type="ARBA" id="ARBA00004651"/>
    </source>
</evidence>
<evidence type="ECO:0000256" key="6">
    <source>
        <dbReference type="ARBA" id="ARBA00023136"/>
    </source>
</evidence>
<feature type="chain" id="PRO_5012108607" description="Thioredoxin domain-containing protein" evidence="8">
    <location>
        <begin position="19"/>
        <end position="693"/>
    </location>
</feature>
<accession>A0A271J1H5</accession>
<dbReference type="CDD" id="cd02953">
    <property type="entry name" value="DsbDgamma"/>
    <property type="match status" value="1"/>
</dbReference>
<dbReference type="Pfam" id="PF13899">
    <property type="entry name" value="Thioredoxin_7"/>
    <property type="match status" value="1"/>
</dbReference>
<dbReference type="InterPro" id="IPR035671">
    <property type="entry name" value="DsbD_gamma"/>
</dbReference>
<organism evidence="10 11">
    <name type="scientific">Rubrivirga marina</name>
    <dbReference type="NCBI Taxonomy" id="1196024"/>
    <lineage>
        <taxon>Bacteria</taxon>
        <taxon>Pseudomonadati</taxon>
        <taxon>Rhodothermota</taxon>
        <taxon>Rhodothermia</taxon>
        <taxon>Rhodothermales</taxon>
        <taxon>Rubricoccaceae</taxon>
        <taxon>Rubrivirga</taxon>
    </lineage>
</organism>
<dbReference type="GO" id="GO:0017004">
    <property type="term" value="P:cytochrome complex assembly"/>
    <property type="evidence" value="ECO:0007669"/>
    <property type="project" value="UniProtKB-KW"/>
</dbReference>
<dbReference type="InterPro" id="IPR036249">
    <property type="entry name" value="Thioredoxin-like_sf"/>
</dbReference>
<feature type="domain" description="Thioredoxin" evidence="9">
    <location>
        <begin position="564"/>
        <end position="688"/>
    </location>
</feature>
<feature type="transmembrane region" description="Helical" evidence="7">
    <location>
        <begin position="450"/>
        <end position="471"/>
    </location>
</feature>
<evidence type="ECO:0000259" key="9">
    <source>
        <dbReference type="PROSITE" id="PS51352"/>
    </source>
</evidence>
<dbReference type="InterPro" id="IPR028250">
    <property type="entry name" value="DsbDN"/>
</dbReference>
<feature type="transmembrane region" description="Helical" evidence="7">
    <location>
        <begin position="518"/>
        <end position="537"/>
    </location>
</feature>
<dbReference type="PANTHER" id="PTHR32234:SF3">
    <property type="entry name" value="SUPPRESSION OF COPPER SENSITIVITY PROTEIN"/>
    <property type="match status" value="1"/>
</dbReference>
<gene>
    <name evidence="10" type="ORF">BSZ37_10405</name>
</gene>
<dbReference type="Pfam" id="PF02683">
    <property type="entry name" value="DsbD_TM"/>
    <property type="match status" value="1"/>
</dbReference>
<evidence type="ECO:0000256" key="2">
    <source>
        <dbReference type="ARBA" id="ARBA00022475"/>
    </source>
</evidence>
<dbReference type="GO" id="GO:0015035">
    <property type="term" value="F:protein-disulfide reductase activity"/>
    <property type="evidence" value="ECO:0007669"/>
    <property type="project" value="TreeGrafter"/>
</dbReference>
<keyword evidence="5 7" id="KW-1133">Transmembrane helix</keyword>
<keyword evidence="4" id="KW-0201">Cytochrome c-type biogenesis</keyword>
<dbReference type="PROSITE" id="PS51352">
    <property type="entry name" value="THIOREDOXIN_2"/>
    <property type="match status" value="1"/>
</dbReference>
<evidence type="ECO:0000256" key="7">
    <source>
        <dbReference type="SAM" id="Phobius"/>
    </source>
</evidence>
<keyword evidence="2" id="KW-1003">Cell membrane</keyword>
<feature type="transmembrane region" description="Helical" evidence="7">
    <location>
        <begin position="373"/>
        <end position="395"/>
    </location>
</feature>
<feature type="transmembrane region" description="Helical" evidence="7">
    <location>
        <begin position="289"/>
        <end position="317"/>
    </location>
</feature>